<dbReference type="KEGG" id="cne:CNF02393"/>
<dbReference type="Proteomes" id="UP000002149">
    <property type="component" value="Chromosome 6"/>
</dbReference>
<feature type="region of interest" description="Disordered" evidence="1">
    <location>
        <begin position="237"/>
        <end position="264"/>
    </location>
</feature>
<sequence length="264" mass="29617">MPKTLITPFIYHPDAPSSQPNPSLSNPSFPEAKPPRRSIFCIPTASFNPFKRFRTHKDLPRRPYQPSEVIQSYDGFCNISSSKTRIASDMWCDVSCMADRYSIRSISASQISTAGGDEDVTKDESEDANVPNSVAIDFREGNTPVPARQANGKEMGNSMATSEIVFQDKQAKDAMWVEVLPNSSPICDEPTLKATKRDTVCLDLLDKGQQIVLSAFSEFSPSESIKRARTSLRDISPSRPAYSWNNKRKSRKLTRSNAIRRYKR</sequence>
<protein>
    <submittedName>
        <fullName evidence="2">Uncharacterized protein</fullName>
    </submittedName>
</protein>
<keyword evidence="3" id="KW-1185">Reference proteome</keyword>
<accession>A0A0S2M5D0</accession>
<feature type="region of interest" description="Disordered" evidence="1">
    <location>
        <begin position="11"/>
        <end position="32"/>
    </location>
</feature>
<dbReference type="EMBL" id="AE017346">
    <property type="protein sequence ID" value="ALO68989.1"/>
    <property type="molecule type" value="Genomic_DNA"/>
</dbReference>
<reference evidence="2 3" key="1">
    <citation type="journal article" date="2005" name="Science">
        <title>The genome of the basidiomycetous yeast and human pathogen Cryptococcus neoformans.</title>
        <authorList>
            <person name="Loftus B.J."/>
            <person name="Fung E."/>
            <person name="Roncaglia P."/>
            <person name="Rowley D."/>
            <person name="Amedeo P."/>
            <person name="Bruno D."/>
            <person name="Vamathevan J."/>
            <person name="Miranda M."/>
            <person name="Anderson I.J."/>
            <person name="Fraser J.A."/>
            <person name="Allen J.E."/>
            <person name="Bosdet I.E."/>
            <person name="Brent M.R."/>
            <person name="Chiu R."/>
            <person name="Doering T.L."/>
            <person name="Donlin M.J."/>
            <person name="D'Souza C.A."/>
            <person name="Fox D.S."/>
            <person name="Grinberg V."/>
            <person name="Fu J."/>
            <person name="Fukushima M."/>
            <person name="Haas B.J."/>
            <person name="Huang J.C."/>
            <person name="Janbon G."/>
            <person name="Jones S.J."/>
            <person name="Koo H.L."/>
            <person name="Krzywinski M.I."/>
            <person name="Kwon-Chung J.K."/>
            <person name="Lengeler K.B."/>
            <person name="Maiti R."/>
            <person name="Marra M.A."/>
            <person name="Marra R.E."/>
            <person name="Mathewson C.A."/>
            <person name="Mitchell T.G."/>
            <person name="Pertea M."/>
            <person name="Riggs F.R."/>
            <person name="Salzberg S.L."/>
            <person name="Schein J.E."/>
            <person name="Shvartsbeyn A."/>
            <person name="Shin H."/>
            <person name="Shumway M."/>
            <person name="Specht C.A."/>
            <person name="Suh B.B."/>
            <person name="Tenney A."/>
            <person name="Utterback T.R."/>
            <person name="Wickes B.L."/>
            <person name="Wortman J.R."/>
            <person name="Wye N.H."/>
            <person name="Kronstad J.W."/>
            <person name="Lodge J.K."/>
            <person name="Heitman J."/>
            <person name="Davis R.W."/>
            <person name="Fraser C.M."/>
            <person name="Hyman R.W."/>
        </authorList>
    </citation>
    <scope>NUCLEOTIDE SEQUENCE [LARGE SCALE GENOMIC DNA]</scope>
    <source>
        <strain evidence="3">JEC21 / ATCC MYA-565</strain>
    </source>
</reference>
<dbReference type="GeneID" id="36392904"/>
<name>A0A0S2M5D0_CRYD1</name>
<evidence type="ECO:0000256" key="1">
    <source>
        <dbReference type="SAM" id="MobiDB-lite"/>
    </source>
</evidence>
<organism evidence="2 3">
    <name type="scientific">Cryptococcus deneoformans (strain JEC21 / ATCC MYA-565)</name>
    <name type="common">Cryptococcus neoformans var. neoformans serotype D</name>
    <dbReference type="NCBI Taxonomy" id="214684"/>
    <lineage>
        <taxon>Eukaryota</taxon>
        <taxon>Fungi</taxon>
        <taxon>Dikarya</taxon>
        <taxon>Basidiomycota</taxon>
        <taxon>Agaricomycotina</taxon>
        <taxon>Tremellomycetes</taxon>
        <taxon>Tremellales</taxon>
        <taxon>Cryptococcaceae</taxon>
        <taxon>Cryptococcus</taxon>
        <taxon>Cryptococcus neoformans species complex</taxon>
    </lineage>
</organism>
<dbReference type="AlphaFoldDB" id="A0A0S2M5D0"/>
<proteinExistence type="predicted"/>
<dbReference type="InParanoid" id="A0A0S2M5D0"/>
<gene>
    <name evidence="2" type="ordered locus">CNF02393</name>
</gene>
<dbReference type="OrthoDB" id="2574594at2759"/>
<dbReference type="RefSeq" id="XP_024514499.1">
    <property type="nucleotide sequence ID" value="XM_024658572.1"/>
</dbReference>
<dbReference type="VEuPathDB" id="FungiDB:CNF02393"/>
<evidence type="ECO:0000313" key="2">
    <source>
        <dbReference type="EMBL" id="ALO68989.1"/>
    </source>
</evidence>
<feature type="compositionally biased region" description="Low complexity" evidence="1">
    <location>
        <begin position="16"/>
        <end position="30"/>
    </location>
</feature>
<dbReference type="PaxDb" id="214684-A0A0S2M5D0"/>
<feature type="compositionally biased region" description="Basic residues" evidence="1">
    <location>
        <begin position="246"/>
        <end position="264"/>
    </location>
</feature>
<evidence type="ECO:0000313" key="3">
    <source>
        <dbReference type="Proteomes" id="UP000002149"/>
    </source>
</evidence>